<dbReference type="EMBL" id="JAYLLH010000005">
    <property type="protein sequence ID" value="MEC3860734.1"/>
    <property type="molecule type" value="Genomic_DNA"/>
</dbReference>
<comment type="caution">
    <text evidence="1">The sequence shown here is derived from an EMBL/GenBank/DDBJ whole genome shotgun (WGS) entry which is preliminary data.</text>
</comment>
<dbReference type="Proteomes" id="UP001348149">
    <property type="component" value="Unassembled WGS sequence"/>
</dbReference>
<accession>A0ABU6HE43</accession>
<dbReference type="RefSeq" id="WP_326296358.1">
    <property type="nucleotide sequence ID" value="NZ_JAYLLH010000005.1"/>
</dbReference>
<evidence type="ECO:0000313" key="2">
    <source>
        <dbReference type="Proteomes" id="UP001348149"/>
    </source>
</evidence>
<proteinExistence type="predicted"/>
<gene>
    <name evidence="1" type="ORF">VK792_05515</name>
</gene>
<dbReference type="Gene3D" id="3.40.50.720">
    <property type="entry name" value="NAD(P)-binding Rossmann-like Domain"/>
    <property type="match status" value="1"/>
</dbReference>
<name>A0ABU6HE43_9RHOB</name>
<organism evidence="1 2">
    <name type="scientific">Mesobacterium hydrothermale</name>
    <dbReference type="NCBI Taxonomy" id="3111907"/>
    <lineage>
        <taxon>Bacteria</taxon>
        <taxon>Pseudomonadati</taxon>
        <taxon>Pseudomonadota</taxon>
        <taxon>Alphaproteobacteria</taxon>
        <taxon>Rhodobacterales</taxon>
        <taxon>Roseobacteraceae</taxon>
        <taxon>Mesobacterium</taxon>
    </lineage>
</organism>
<dbReference type="InterPro" id="IPR036291">
    <property type="entry name" value="NAD(P)-bd_dom_sf"/>
</dbReference>
<keyword evidence="2" id="KW-1185">Reference proteome</keyword>
<protein>
    <submittedName>
        <fullName evidence="1">Epimerase</fullName>
    </submittedName>
</protein>
<reference evidence="1 2" key="1">
    <citation type="submission" date="2024-01" db="EMBL/GenBank/DDBJ databases">
        <title>Mesobacterium rodlantinim sp. nov., isolated from shallow sea hydrothermal systems off Kueishantao Island.</title>
        <authorList>
            <person name="Su Z."/>
            <person name="Tang K."/>
        </authorList>
    </citation>
    <scope>NUCLEOTIDE SEQUENCE [LARGE SCALE GENOMIC DNA]</scope>
    <source>
        <strain evidence="1 2">TK19101</strain>
    </source>
</reference>
<dbReference type="SUPFAM" id="SSF51735">
    <property type="entry name" value="NAD(P)-binding Rossmann-fold domains"/>
    <property type="match status" value="1"/>
</dbReference>
<sequence length="297" mass="32574">MPGTVLILGATGRFGRNMAEAFWNRGWTVRLFDRKRDDLAIAAQGADVIVNGWNPPYHRWQAELPGQIDRLIDVTRQTGATLLQPGNVYVYGAKAPARLAPDTAHLADNPLGRLRVALEARLRDAGIPVILLRAGDFIDTTASGNWFDKIMAAKLPNGSFVYPGPLDRDHAWAFLPDLARAGVALCERRAHLPRFAEVTFPGYTLTGAQLGALVAQALGRPVAIKQMSWWPIQLARPVLKIAGGLLEMRYLWSKPHHLDGAAFDEMLPEFHPTEPVEALRQALSVSDATAEPQPVMG</sequence>
<evidence type="ECO:0000313" key="1">
    <source>
        <dbReference type="EMBL" id="MEC3860734.1"/>
    </source>
</evidence>